<feature type="region of interest" description="Disordered" evidence="10">
    <location>
        <begin position="414"/>
        <end position="435"/>
    </location>
</feature>
<evidence type="ECO:0000256" key="9">
    <source>
        <dbReference type="ARBA" id="ARBA00023201"/>
    </source>
</evidence>
<proteinExistence type="predicted"/>
<keyword evidence="2" id="KW-0813">Transport</keyword>
<dbReference type="GO" id="GO:0015297">
    <property type="term" value="F:antiporter activity"/>
    <property type="evidence" value="ECO:0007669"/>
    <property type="project" value="UniProtKB-KW"/>
</dbReference>
<keyword evidence="4 11" id="KW-0812">Transmembrane</keyword>
<sequence>MADTAPEAALPYHEPGIVAILILVSFLLLLNVLNHVVDKLLYCGLLAQIFLGIAWGTPGGNWLGRDTEHAVVKLGYLGLLLIVYEGGLLTDFTALRNNLLLSVSVAITGIGVPIALSFVLCSLMGATSLQAFAAGAALCSTSLGTTFSVLSASGLTTTRMGTILTSAAMMDDVVGLIMVQVISNLGGAATPFTAVDVVRPALVSVAFVVVVPIAARFVAKPLTAWLNRRRAARPEGLIHRALSQPTTPWVVHTAILVGLVTGAVYAGTSGLFAAYLAGASITWWETSVPHFEATALRSSTPSSRTTSAQENESPPDATSEAPSSRPTQATQGNLLNSTGQQTFDHYFKPALQRVLKPFFFASIGFSVPITRMFNGTAVWKGIIYTVLMFTGKFVCGFWLMRLPGLSSRVVLTRKKKTSEAKASSKPEPVRAAPASGSIDQQLASVAAGQDSSNIELSKIASPSQSPRPQSNETRPLAKQRKSRTKQSTKAKPDASTTTPKPVSLYPGLILGGAMVARGEIGFLISAIAETGGIFGDEPTERSSWLLLGRLCFAQSLGRCLLGGS</sequence>
<feature type="domain" description="Cation/H+ exchanger transmembrane" evidence="12">
    <location>
        <begin position="32"/>
        <end position="282"/>
    </location>
</feature>
<dbReference type="GO" id="GO:0016020">
    <property type="term" value="C:membrane"/>
    <property type="evidence" value="ECO:0007669"/>
    <property type="project" value="UniProtKB-SubCell"/>
</dbReference>
<protein>
    <recommendedName>
        <fullName evidence="12">Cation/H+ exchanger transmembrane domain-containing protein</fullName>
    </recommendedName>
</protein>
<gene>
    <name evidence="13" type="ORF">AB675_815</name>
</gene>
<dbReference type="STRING" id="1664694.A0A0N0NS10"/>
<feature type="region of interest" description="Disordered" evidence="10">
    <location>
        <begin position="295"/>
        <end position="335"/>
    </location>
</feature>
<dbReference type="OrthoDB" id="1288932at2759"/>
<evidence type="ECO:0000256" key="8">
    <source>
        <dbReference type="ARBA" id="ARBA00023136"/>
    </source>
</evidence>
<evidence type="ECO:0000259" key="12">
    <source>
        <dbReference type="Pfam" id="PF00999"/>
    </source>
</evidence>
<dbReference type="PANTHER" id="PTHR43562:SF3">
    <property type="entry name" value="SODIUM ION_PROTON EXCHANGER (EUROFUNG)"/>
    <property type="match status" value="1"/>
</dbReference>
<evidence type="ECO:0000256" key="11">
    <source>
        <dbReference type="SAM" id="Phobius"/>
    </source>
</evidence>
<dbReference type="VEuPathDB" id="FungiDB:AB675_815"/>
<dbReference type="PANTHER" id="PTHR43562">
    <property type="entry name" value="NAPA-TYPE SODIUM/HYDROGEN ANTIPORTER"/>
    <property type="match status" value="1"/>
</dbReference>
<feature type="compositionally biased region" description="Basic and acidic residues" evidence="10">
    <location>
        <begin position="417"/>
        <end position="428"/>
    </location>
</feature>
<keyword evidence="3" id="KW-0050">Antiport</keyword>
<evidence type="ECO:0000256" key="6">
    <source>
        <dbReference type="ARBA" id="ARBA00023053"/>
    </source>
</evidence>
<dbReference type="GO" id="GO:0006814">
    <property type="term" value="P:sodium ion transport"/>
    <property type="evidence" value="ECO:0007669"/>
    <property type="project" value="UniProtKB-KW"/>
</dbReference>
<evidence type="ECO:0000256" key="1">
    <source>
        <dbReference type="ARBA" id="ARBA00004141"/>
    </source>
</evidence>
<keyword evidence="8 11" id="KW-0472">Membrane</keyword>
<evidence type="ECO:0000256" key="3">
    <source>
        <dbReference type="ARBA" id="ARBA00022449"/>
    </source>
</evidence>
<feature type="compositionally biased region" description="Low complexity" evidence="10">
    <location>
        <begin position="295"/>
        <end position="308"/>
    </location>
</feature>
<organism evidence="13 14">
    <name type="scientific">Cyphellophora attinorum</name>
    <dbReference type="NCBI Taxonomy" id="1664694"/>
    <lineage>
        <taxon>Eukaryota</taxon>
        <taxon>Fungi</taxon>
        <taxon>Dikarya</taxon>
        <taxon>Ascomycota</taxon>
        <taxon>Pezizomycotina</taxon>
        <taxon>Eurotiomycetes</taxon>
        <taxon>Chaetothyriomycetidae</taxon>
        <taxon>Chaetothyriales</taxon>
        <taxon>Cyphellophoraceae</taxon>
        <taxon>Cyphellophora</taxon>
    </lineage>
</organism>
<dbReference type="EMBL" id="LFJN01000001">
    <property type="protein sequence ID" value="KPI45459.1"/>
    <property type="molecule type" value="Genomic_DNA"/>
</dbReference>
<feature type="compositionally biased region" description="Basic residues" evidence="10">
    <location>
        <begin position="477"/>
        <end position="488"/>
    </location>
</feature>
<keyword evidence="14" id="KW-1185">Reference proteome</keyword>
<feature type="transmembrane region" description="Helical" evidence="11">
    <location>
        <begin position="379"/>
        <end position="399"/>
    </location>
</feature>
<dbReference type="GO" id="GO:1902600">
    <property type="term" value="P:proton transmembrane transport"/>
    <property type="evidence" value="ECO:0007669"/>
    <property type="project" value="InterPro"/>
</dbReference>
<comment type="subcellular location">
    <subcellularLocation>
        <location evidence="1">Membrane</location>
        <topology evidence="1">Multi-pass membrane protein</topology>
    </subcellularLocation>
</comment>
<feature type="compositionally biased region" description="Polar residues" evidence="10">
    <location>
        <begin position="458"/>
        <end position="473"/>
    </location>
</feature>
<feature type="transmembrane region" description="Helical" evidence="11">
    <location>
        <begin position="16"/>
        <end position="33"/>
    </location>
</feature>
<feature type="transmembrane region" description="Helical" evidence="11">
    <location>
        <begin position="40"/>
        <end position="58"/>
    </location>
</feature>
<keyword evidence="7" id="KW-0406">Ion transport</keyword>
<dbReference type="GeneID" id="28740453"/>
<feature type="compositionally biased region" description="Polar residues" evidence="10">
    <location>
        <begin position="320"/>
        <end position="335"/>
    </location>
</feature>
<dbReference type="RefSeq" id="XP_018005422.1">
    <property type="nucleotide sequence ID" value="XM_018148585.1"/>
</dbReference>
<keyword evidence="9" id="KW-0739">Sodium transport</keyword>
<reference evidence="13 14" key="1">
    <citation type="submission" date="2015-06" db="EMBL/GenBank/DDBJ databases">
        <title>Draft genome of the ant-associated black yeast Phialophora attae CBS 131958.</title>
        <authorList>
            <person name="Moreno L.F."/>
            <person name="Stielow B.J."/>
            <person name="de Hoog S."/>
            <person name="Vicente V.A."/>
            <person name="Weiss V.A."/>
            <person name="de Vries M."/>
            <person name="Cruz L.M."/>
            <person name="Souza E.M."/>
        </authorList>
    </citation>
    <scope>NUCLEOTIDE SEQUENCE [LARGE SCALE GENOMIC DNA]</scope>
    <source>
        <strain evidence="13 14">CBS 131958</strain>
    </source>
</reference>
<dbReference type="Pfam" id="PF00999">
    <property type="entry name" value="Na_H_Exchanger"/>
    <property type="match status" value="1"/>
</dbReference>
<dbReference type="InterPro" id="IPR038770">
    <property type="entry name" value="Na+/solute_symporter_sf"/>
</dbReference>
<feature type="transmembrane region" description="Helical" evidence="11">
    <location>
        <begin position="131"/>
        <end position="152"/>
    </location>
</feature>
<dbReference type="Gene3D" id="1.20.1530.20">
    <property type="match status" value="2"/>
</dbReference>
<feature type="transmembrane region" description="Helical" evidence="11">
    <location>
        <begin position="70"/>
        <end position="87"/>
    </location>
</feature>
<evidence type="ECO:0000313" key="14">
    <source>
        <dbReference type="Proteomes" id="UP000038010"/>
    </source>
</evidence>
<keyword evidence="5 11" id="KW-1133">Transmembrane helix</keyword>
<evidence type="ECO:0000256" key="10">
    <source>
        <dbReference type="SAM" id="MobiDB-lite"/>
    </source>
</evidence>
<feature type="region of interest" description="Disordered" evidence="10">
    <location>
        <begin position="458"/>
        <end position="502"/>
    </location>
</feature>
<evidence type="ECO:0000256" key="7">
    <source>
        <dbReference type="ARBA" id="ARBA00023065"/>
    </source>
</evidence>
<dbReference type="InterPro" id="IPR006153">
    <property type="entry name" value="Cation/H_exchanger_TM"/>
</dbReference>
<dbReference type="Proteomes" id="UP000038010">
    <property type="component" value="Unassembled WGS sequence"/>
</dbReference>
<dbReference type="AlphaFoldDB" id="A0A0N0NS10"/>
<comment type="caution">
    <text evidence="13">The sequence shown here is derived from an EMBL/GenBank/DDBJ whole genome shotgun (WGS) entry which is preliminary data.</text>
</comment>
<evidence type="ECO:0000256" key="5">
    <source>
        <dbReference type="ARBA" id="ARBA00022989"/>
    </source>
</evidence>
<evidence type="ECO:0000313" key="13">
    <source>
        <dbReference type="EMBL" id="KPI45459.1"/>
    </source>
</evidence>
<name>A0A0N0NS10_9EURO</name>
<evidence type="ECO:0000256" key="4">
    <source>
        <dbReference type="ARBA" id="ARBA00022692"/>
    </source>
</evidence>
<keyword evidence="6" id="KW-0915">Sodium</keyword>
<feature type="transmembrane region" description="Helical" evidence="11">
    <location>
        <begin position="99"/>
        <end position="125"/>
    </location>
</feature>
<feature type="transmembrane region" description="Helical" evidence="11">
    <location>
        <begin position="201"/>
        <end position="219"/>
    </location>
</feature>
<evidence type="ECO:0000256" key="2">
    <source>
        <dbReference type="ARBA" id="ARBA00022448"/>
    </source>
</evidence>
<feature type="compositionally biased region" description="Polar residues" evidence="10">
    <location>
        <begin position="489"/>
        <end position="500"/>
    </location>
</feature>
<feature type="transmembrane region" description="Helical" evidence="11">
    <location>
        <begin position="354"/>
        <end position="373"/>
    </location>
</feature>
<accession>A0A0N0NS10</accession>